<dbReference type="PROSITE" id="PS00659">
    <property type="entry name" value="GLYCOSYL_HYDROL_F5"/>
    <property type="match status" value="1"/>
</dbReference>
<dbReference type="InterPro" id="IPR018087">
    <property type="entry name" value="Glyco_hydro_5_CS"/>
</dbReference>
<keyword evidence="5" id="KW-0732">Signal</keyword>
<name>A0A3S4FDS4_PRAVU</name>
<dbReference type="EMBL" id="LR031564">
    <property type="protein sequence ID" value="VDC48532.1"/>
    <property type="molecule type" value="mRNA"/>
</dbReference>
<evidence type="ECO:0000256" key="2">
    <source>
        <dbReference type="ARBA" id="ARBA00022801"/>
    </source>
</evidence>
<dbReference type="SUPFAM" id="SSF51445">
    <property type="entry name" value="(Trans)glycosidases"/>
    <property type="match status" value="1"/>
</dbReference>
<comment type="similarity">
    <text evidence="1 4">Belongs to the glycosyl hydrolase 5 (cellulase A) family.</text>
</comment>
<dbReference type="Pfam" id="PF00150">
    <property type="entry name" value="Cellulase"/>
    <property type="match status" value="1"/>
</dbReference>
<evidence type="ECO:0000313" key="7">
    <source>
        <dbReference type="EMBL" id="VDC48532.1"/>
    </source>
</evidence>
<keyword evidence="2 4" id="KW-0378">Hydrolase</keyword>
<dbReference type="AlphaFoldDB" id="A0A3S4FDS4"/>
<accession>A0A3S4FDS4</accession>
<dbReference type="Gene3D" id="3.20.20.80">
    <property type="entry name" value="Glycosidases"/>
    <property type="match status" value="1"/>
</dbReference>
<evidence type="ECO:0000256" key="5">
    <source>
        <dbReference type="SAM" id="SignalP"/>
    </source>
</evidence>
<proteinExistence type="evidence at transcript level"/>
<sequence length="325" mass="35174">MASFFLLLALTTLPALFQAAAPPYGQLSVKGKQIVGSNGQAVALHGMSLFWSSFSEGSPFYRAQVVQILKCQWNANLVRVAMGVEEGSGYLSNPSAQMNLVETVVNAAIAQGIYVIVDWHDHNAQNHQSQAIDFFQKIAKKYGSNPHIIYETFNEPTSQDWAGQIKPYHEKVVAAIRAIDKKNIIVLGTRTWSQEVDTAASNPVSGSNLCYTLHYYAATHKADLRTKAQNALNKNVCIFVTEYGTVSADGNGGVDEQSSKDWWTFLDNNKISYANWALDAKSEGSAALKSGTQPAQAGSDSVLTASGKLVKQKLKSQSNGVSCSG</sequence>
<evidence type="ECO:0000256" key="3">
    <source>
        <dbReference type="ARBA" id="ARBA00023295"/>
    </source>
</evidence>
<protein>
    <submittedName>
        <fullName evidence="7">Endoglucanase-8</fullName>
    </submittedName>
</protein>
<gene>
    <name evidence="7" type="primary">Pv-eng-8</name>
</gene>
<dbReference type="PANTHER" id="PTHR34142">
    <property type="entry name" value="ENDO-BETA-1,4-GLUCANASE A"/>
    <property type="match status" value="1"/>
</dbReference>
<dbReference type="PANTHER" id="PTHR34142:SF1">
    <property type="entry name" value="GLYCOSIDE HYDROLASE FAMILY 5 DOMAIN-CONTAINING PROTEIN"/>
    <property type="match status" value="1"/>
</dbReference>
<evidence type="ECO:0000259" key="6">
    <source>
        <dbReference type="Pfam" id="PF00150"/>
    </source>
</evidence>
<feature type="signal peptide" evidence="5">
    <location>
        <begin position="1"/>
        <end position="19"/>
    </location>
</feature>
<keyword evidence="3 4" id="KW-0326">Glycosidase</keyword>
<dbReference type="InterPro" id="IPR017853">
    <property type="entry name" value="GH"/>
</dbReference>
<feature type="domain" description="Glycoside hydrolase family 5" evidence="6">
    <location>
        <begin position="36"/>
        <end position="282"/>
    </location>
</feature>
<dbReference type="GO" id="GO:0004553">
    <property type="term" value="F:hydrolase activity, hydrolyzing O-glycosyl compounds"/>
    <property type="evidence" value="ECO:0007669"/>
    <property type="project" value="InterPro"/>
</dbReference>
<organism evidence="7">
    <name type="scientific">Pratylenchus vulnus</name>
    <name type="common">Walnut root-lesion nematode worm</name>
    <dbReference type="NCBI Taxonomy" id="45931"/>
    <lineage>
        <taxon>Eukaryota</taxon>
        <taxon>Metazoa</taxon>
        <taxon>Ecdysozoa</taxon>
        <taxon>Nematoda</taxon>
        <taxon>Chromadorea</taxon>
        <taxon>Rhabditida</taxon>
        <taxon>Tylenchina</taxon>
        <taxon>Tylenchomorpha</taxon>
        <taxon>Tylenchoidea</taxon>
        <taxon>Pratylenchidae</taxon>
        <taxon>Pratylenchinae</taxon>
        <taxon>Pratylenchus</taxon>
    </lineage>
</organism>
<evidence type="ECO:0000256" key="1">
    <source>
        <dbReference type="ARBA" id="ARBA00005641"/>
    </source>
</evidence>
<feature type="chain" id="PRO_5018580142" evidence="5">
    <location>
        <begin position="20"/>
        <end position="325"/>
    </location>
</feature>
<dbReference type="GO" id="GO:0000272">
    <property type="term" value="P:polysaccharide catabolic process"/>
    <property type="evidence" value="ECO:0007669"/>
    <property type="project" value="InterPro"/>
</dbReference>
<evidence type="ECO:0000256" key="4">
    <source>
        <dbReference type="RuleBase" id="RU361153"/>
    </source>
</evidence>
<dbReference type="InterPro" id="IPR001547">
    <property type="entry name" value="Glyco_hydro_5"/>
</dbReference>
<reference evidence="7" key="1">
    <citation type="submission" date="2018-11" db="EMBL/GenBank/DDBJ databases">
        <authorList>
            <person name="De Luca F."/>
        </authorList>
    </citation>
    <scope>NUCLEOTIDE SEQUENCE</scope>
    <source>
        <tissue evidence="7">Entire organism</tissue>
    </source>
</reference>